<name>A0ABV3XWQ9_9RHOB</name>
<gene>
    <name evidence="4" type="ORF">Ga0609869_003164</name>
</gene>
<comment type="caution">
    <text evidence="4">The sequence shown here is derived from an EMBL/GenBank/DDBJ whole genome shotgun (WGS) entry which is preliminary data.</text>
</comment>
<dbReference type="RefSeq" id="WP_125404657.1">
    <property type="nucleotide sequence ID" value="NZ_JBEHHI010000003.1"/>
</dbReference>
<dbReference type="PANTHER" id="PTHR10545">
    <property type="entry name" value="DIAMINE N-ACETYLTRANSFERASE"/>
    <property type="match status" value="1"/>
</dbReference>
<keyword evidence="2" id="KW-0012">Acyltransferase</keyword>
<dbReference type="PANTHER" id="PTHR10545:SF29">
    <property type="entry name" value="GH14572P-RELATED"/>
    <property type="match status" value="1"/>
</dbReference>
<dbReference type="SUPFAM" id="SSF55729">
    <property type="entry name" value="Acyl-CoA N-acyltransferases (Nat)"/>
    <property type="match status" value="1"/>
</dbReference>
<feature type="domain" description="N-acetyltransferase" evidence="3">
    <location>
        <begin position="4"/>
        <end position="160"/>
    </location>
</feature>
<dbReference type="Proteomes" id="UP001560019">
    <property type="component" value="Unassembled WGS sequence"/>
</dbReference>
<evidence type="ECO:0000256" key="2">
    <source>
        <dbReference type="ARBA" id="ARBA00023315"/>
    </source>
</evidence>
<proteinExistence type="predicted"/>
<evidence type="ECO:0000256" key="1">
    <source>
        <dbReference type="ARBA" id="ARBA00022679"/>
    </source>
</evidence>
<dbReference type="InterPro" id="IPR051016">
    <property type="entry name" value="Diverse_Substrate_AcTransf"/>
</dbReference>
<organism evidence="4 5">
    <name type="scientific">Rhodovulum iodosum</name>
    <dbReference type="NCBI Taxonomy" id="68291"/>
    <lineage>
        <taxon>Bacteria</taxon>
        <taxon>Pseudomonadati</taxon>
        <taxon>Pseudomonadota</taxon>
        <taxon>Alphaproteobacteria</taxon>
        <taxon>Rhodobacterales</taxon>
        <taxon>Paracoccaceae</taxon>
        <taxon>Rhodovulum</taxon>
    </lineage>
</organism>
<sequence>MGETIIRPATEADIDMLDAGLRRLSEGMGDSHRASVADLRRAGFGPRPSFRALLAEVDGALGGLALFSPVFSTMRGAAGLYVSDLWVAEAGRGQGLGRRLLARAAGEAETLWGARFLRLVVYDDNPAAQRFYRRLGLSADRREILMTLDEDGLDALEGRI</sequence>
<protein>
    <submittedName>
        <fullName evidence="4">Ribosomal protein S18 acetylase RimI-like enzyme</fullName>
    </submittedName>
</protein>
<keyword evidence="1" id="KW-0808">Transferase</keyword>
<evidence type="ECO:0000313" key="4">
    <source>
        <dbReference type="EMBL" id="MEX5729811.1"/>
    </source>
</evidence>
<dbReference type="Gene3D" id="3.40.630.30">
    <property type="match status" value="1"/>
</dbReference>
<dbReference type="InterPro" id="IPR016181">
    <property type="entry name" value="Acyl_CoA_acyltransferase"/>
</dbReference>
<dbReference type="PROSITE" id="PS51186">
    <property type="entry name" value="GNAT"/>
    <property type="match status" value="1"/>
</dbReference>
<dbReference type="EMBL" id="JBEHHI010000003">
    <property type="protein sequence ID" value="MEX5729811.1"/>
    <property type="molecule type" value="Genomic_DNA"/>
</dbReference>
<evidence type="ECO:0000313" key="5">
    <source>
        <dbReference type="Proteomes" id="UP001560019"/>
    </source>
</evidence>
<accession>A0ABV3XWQ9</accession>
<evidence type="ECO:0000259" key="3">
    <source>
        <dbReference type="PROSITE" id="PS51186"/>
    </source>
</evidence>
<reference evidence="4 5" key="1">
    <citation type="submission" date="2024-06" db="EMBL/GenBank/DDBJ databases">
        <title>Genome of Rhodovulum iodosum, a marine photoferrotroph.</title>
        <authorList>
            <person name="Bianchini G."/>
            <person name="Nikeleit V."/>
            <person name="Kappler A."/>
            <person name="Bryce C."/>
            <person name="Sanchez-Baracaldo P."/>
        </authorList>
    </citation>
    <scope>NUCLEOTIDE SEQUENCE [LARGE SCALE GENOMIC DNA]</scope>
    <source>
        <strain evidence="4 5">UT/N1</strain>
    </source>
</reference>
<keyword evidence="5" id="KW-1185">Reference proteome</keyword>
<dbReference type="InterPro" id="IPR000182">
    <property type="entry name" value="GNAT_dom"/>
</dbReference>
<dbReference type="CDD" id="cd04301">
    <property type="entry name" value="NAT_SF"/>
    <property type="match status" value="1"/>
</dbReference>
<dbReference type="Pfam" id="PF00583">
    <property type="entry name" value="Acetyltransf_1"/>
    <property type="match status" value="1"/>
</dbReference>